<reference evidence="4" key="1">
    <citation type="submission" date="2017-11" db="EMBL/GenBank/DDBJ databases">
        <authorList>
            <person name="Watanabe M."/>
            <person name="Kojima H."/>
        </authorList>
    </citation>
    <scope>NUCLEOTIDE SEQUENCE [LARGE SCALE GENOMIC DNA]</scope>
    <source>
        <strain evidence="4">Tokyo 01</strain>
    </source>
</reference>
<dbReference type="CDD" id="cd00156">
    <property type="entry name" value="REC"/>
    <property type="match status" value="1"/>
</dbReference>
<dbReference type="Pfam" id="PF00072">
    <property type="entry name" value="Response_reg"/>
    <property type="match status" value="1"/>
</dbReference>
<evidence type="ECO:0000259" key="2">
    <source>
        <dbReference type="PROSITE" id="PS50110"/>
    </source>
</evidence>
<dbReference type="Gene3D" id="3.40.50.2300">
    <property type="match status" value="1"/>
</dbReference>
<name>A0A401FUU1_9BACT</name>
<dbReference type="PANTHER" id="PTHR43228:SF1">
    <property type="entry name" value="TWO-COMPONENT RESPONSE REGULATOR ARR22"/>
    <property type="match status" value="1"/>
</dbReference>
<feature type="modified residue" description="4-aspartylphosphate" evidence="1">
    <location>
        <position position="60"/>
    </location>
</feature>
<dbReference type="SMART" id="SM00448">
    <property type="entry name" value="REC"/>
    <property type="match status" value="1"/>
</dbReference>
<dbReference type="InterPro" id="IPR001789">
    <property type="entry name" value="Sig_transdc_resp-reg_receiver"/>
</dbReference>
<keyword evidence="4" id="KW-1185">Reference proteome</keyword>
<dbReference type="InterPro" id="IPR011006">
    <property type="entry name" value="CheY-like_superfamily"/>
</dbReference>
<dbReference type="GO" id="GO:0000160">
    <property type="term" value="P:phosphorelay signal transduction system"/>
    <property type="evidence" value="ECO:0007669"/>
    <property type="project" value="InterPro"/>
</dbReference>
<dbReference type="OrthoDB" id="5420815at2"/>
<reference evidence="4" key="2">
    <citation type="submission" date="2019-01" db="EMBL/GenBank/DDBJ databases">
        <title>Genome sequence of Desulfonema ishimotonii strain Tokyo 01.</title>
        <authorList>
            <person name="Fukui M."/>
        </authorList>
    </citation>
    <scope>NUCLEOTIDE SEQUENCE [LARGE SCALE GENOMIC DNA]</scope>
    <source>
        <strain evidence="4">Tokyo 01</strain>
    </source>
</reference>
<feature type="domain" description="Response regulatory" evidence="2">
    <location>
        <begin position="11"/>
        <end position="125"/>
    </location>
</feature>
<accession>A0A401FUU1</accession>
<dbReference type="EMBL" id="BEXT01000001">
    <property type="protein sequence ID" value="GBC60742.1"/>
    <property type="molecule type" value="Genomic_DNA"/>
</dbReference>
<dbReference type="RefSeq" id="WP_124328120.1">
    <property type="nucleotide sequence ID" value="NZ_BEXT01000001.1"/>
</dbReference>
<dbReference type="AlphaFoldDB" id="A0A401FUU1"/>
<organism evidence="3 4">
    <name type="scientific">Desulfonema ishimotonii</name>
    <dbReference type="NCBI Taxonomy" id="45657"/>
    <lineage>
        <taxon>Bacteria</taxon>
        <taxon>Pseudomonadati</taxon>
        <taxon>Thermodesulfobacteriota</taxon>
        <taxon>Desulfobacteria</taxon>
        <taxon>Desulfobacterales</taxon>
        <taxon>Desulfococcaceae</taxon>
        <taxon>Desulfonema</taxon>
    </lineage>
</organism>
<keyword evidence="1" id="KW-0597">Phosphoprotein</keyword>
<gene>
    <name evidence="3" type="ORF">DENIS_1701</name>
</gene>
<proteinExistence type="predicted"/>
<dbReference type="PANTHER" id="PTHR43228">
    <property type="entry name" value="TWO-COMPONENT RESPONSE REGULATOR"/>
    <property type="match status" value="1"/>
</dbReference>
<dbReference type="PROSITE" id="PS50110">
    <property type="entry name" value="RESPONSE_REGULATORY"/>
    <property type="match status" value="1"/>
</dbReference>
<evidence type="ECO:0000256" key="1">
    <source>
        <dbReference type="PROSITE-ProRule" id="PRU00169"/>
    </source>
</evidence>
<dbReference type="Proteomes" id="UP000288096">
    <property type="component" value="Unassembled WGS sequence"/>
</dbReference>
<protein>
    <submittedName>
        <fullName evidence="3">Response regulator</fullName>
    </submittedName>
</protein>
<evidence type="ECO:0000313" key="3">
    <source>
        <dbReference type="EMBL" id="GBC60742.1"/>
    </source>
</evidence>
<dbReference type="SUPFAM" id="SSF52172">
    <property type="entry name" value="CheY-like"/>
    <property type="match status" value="1"/>
</dbReference>
<evidence type="ECO:0000313" key="4">
    <source>
        <dbReference type="Proteomes" id="UP000288096"/>
    </source>
</evidence>
<dbReference type="InterPro" id="IPR052048">
    <property type="entry name" value="ST_Response_Regulator"/>
</dbReference>
<comment type="caution">
    <text evidence="3">The sequence shown here is derived from an EMBL/GenBank/DDBJ whole genome shotgun (WGS) entry which is preliminary data.</text>
</comment>
<sequence>MEVFEKLRNMTTLLIDDDEWIRDSLCIFFNAKGCLLDAVETAEEGVRALRNRFYDILIVDYCLPGMDGLEFLIRIRDSHPDTLKLMISAYGSHDIFTQATEAGVDYIIEKPFDISKIRVSLGQMIETP</sequence>